<evidence type="ECO:0000313" key="2">
    <source>
        <dbReference type="Proteomes" id="UP000219048"/>
    </source>
</evidence>
<dbReference type="PROSITE" id="PS51257">
    <property type="entry name" value="PROKAR_LIPOPROTEIN"/>
    <property type="match status" value="1"/>
</dbReference>
<dbReference type="SUPFAM" id="SSF52833">
    <property type="entry name" value="Thioredoxin-like"/>
    <property type="match status" value="1"/>
</dbReference>
<name>A0A285MUA4_9FLAO</name>
<evidence type="ECO:0008006" key="3">
    <source>
        <dbReference type="Google" id="ProtNLM"/>
    </source>
</evidence>
<dbReference type="RefSeq" id="WP_097046140.1">
    <property type="nucleotide sequence ID" value="NZ_OBEH01000003.1"/>
</dbReference>
<gene>
    <name evidence="1" type="ORF">SAMN06265377_2534</name>
</gene>
<dbReference type="OrthoDB" id="1146847at2"/>
<accession>A0A285MUA4</accession>
<proteinExistence type="predicted"/>
<dbReference type="Gene3D" id="3.40.30.10">
    <property type="entry name" value="Glutaredoxin"/>
    <property type="match status" value="1"/>
</dbReference>
<dbReference type="Proteomes" id="UP000219048">
    <property type="component" value="Unassembled WGS sequence"/>
</dbReference>
<evidence type="ECO:0000313" key="1">
    <source>
        <dbReference type="EMBL" id="SNZ00708.1"/>
    </source>
</evidence>
<dbReference type="AlphaFoldDB" id="A0A285MUA4"/>
<organism evidence="1 2">
    <name type="scientific">Flagellimonas pacifica</name>
    <dbReference type="NCBI Taxonomy" id="1247520"/>
    <lineage>
        <taxon>Bacteria</taxon>
        <taxon>Pseudomonadati</taxon>
        <taxon>Bacteroidota</taxon>
        <taxon>Flavobacteriia</taxon>
        <taxon>Flavobacteriales</taxon>
        <taxon>Flavobacteriaceae</taxon>
        <taxon>Flagellimonas</taxon>
    </lineage>
</organism>
<dbReference type="EMBL" id="OBEH01000003">
    <property type="protein sequence ID" value="SNZ00708.1"/>
    <property type="molecule type" value="Genomic_DNA"/>
</dbReference>
<dbReference type="InterPro" id="IPR036249">
    <property type="entry name" value="Thioredoxin-like_sf"/>
</dbReference>
<protein>
    <recommendedName>
        <fullName evidence="3">Transaldolase</fullName>
    </recommendedName>
</protein>
<keyword evidence="2" id="KW-1185">Reference proteome</keyword>
<reference evidence="2" key="1">
    <citation type="submission" date="2017-09" db="EMBL/GenBank/DDBJ databases">
        <authorList>
            <person name="Varghese N."/>
            <person name="Submissions S."/>
        </authorList>
    </citation>
    <scope>NUCLEOTIDE SEQUENCE [LARGE SCALE GENOMIC DNA]</scope>
    <source>
        <strain evidence="2">DSM 25885</strain>
    </source>
</reference>
<sequence>MIRLLLGLTFLSFLACSEKSGECPSVFFGGEIVNPTSEYVVLYRNDTYIDSVKLDEGNRFAFNLQGIEEGLYHFDHNPELQYLYLHEGDSILIRLNTVEFDESLVFSGKGSEVNNFMLEMFLAYEQEEPLVYSYYGLEPEIFNKKLDSLRRLKVHQLEELASDYQISERGLKLAKASIDYNNYIYREKYPFKHKWKTGEDVIHDLSDSFYSYRRNIDLNNKDLTYFRPYFDFMKIHFGNLSYMSCMKSCGTDEGPVSELLHFNKHKLKLVDSLVKETELRDILFRNIAMDYLLKERGATNMECQIFIDKFRSLSSNEKHKDEITHLYRGIQNLQPKNDVPDLFVTDVSNSKVSLKELSNQKKAVFYFWSASQKRHFKNITRHIATLQEKYPEYTFVGINVRTGFERWAKMVEENQLDKGNQYHADDFEEIQTAMIIDNLNKCVIVDDNQIVDAFASVYSSFKY</sequence>